<keyword evidence="6" id="KW-0109">Calcium transport</keyword>
<reference evidence="9" key="2">
    <citation type="submission" date="2014-03" db="EMBL/GenBank/DDBJ databases">
        <authorList>
            <person name="Genoscope - CEA"/>
        </authorList>
    </citation>
    <scope>NUCLEOTIDE SEQUENCE</scope>
</reference>
<gene>
    <name evidence="9" type="ORF">GSONMT00061880001</name>
</gene>
<evidence type="ECO:0000259" key="8">
    <source>
        <dbReference type="Pfam" id="PF23727"/>
    </source>
</evidence>
<keyword evidence="4" id="KW-0472">Membrane</keyword>
<dbReference type="Pfam" id="PF23727">
    <property type="entry name" value="Beta-prop_FAM234A_B"/>
    <property type="match status" value="1"/>
</dbReference>
<keyword evidence="2" id="KW-0812">Transmembrane</keyword>
<comment type="subunit">
    <text evidence="6">Component of the uniplex complex. Interacts (via the transmembrane region) with MCU (via the first transmembrane region); the interaction is direct.</text>
</comment>
<dbReference type="InterPro" id="IPR018782">
    <property type="entry name" value="MCU_reg"/>
</dbReference>
<feature type="compositionally biased region" description="Acidic residues" evidence="7">
    <location>
        <begin position="72"/>
        <end position="85"/>
    </location>
</feature>
<dbReference type="InterPro" id="IPR011047">
    <property type="entry name" value="Quinoprotein_ADH-like_sf"/>
</dbReference>
<keyword evidence="6" id="KW-0496">Mitochondrion</keyword>
<dbReference type="GO" id="GO:0051560">
    <property type="term" value="P:mitochondrial calcium ion homeostasis"/>
    <property type="evidence" value="ECO:0007669"/>
    <property type="project" value="UniProtKB-UniRule"/>
</dbReference>
<evidence type="ECO:0000256" key="7">
    <source>
        <dbReference type="SAM" id="MobiDB-lite"/>
    </source>
</evidence>
<dbReference type="AlphaFoldDB" id="A0A060XGM7"/>
<keyword evidence="6" id="KW-0106">Calcium</keyword>
<dbReference type="InterPro" id="IPR055409">
    <property type="entry name" value="Beta-prop_FAM234A_B"/>
</dbReference>
<dbReference type="InterPro" id="IPR045232">
    <property type="entry name" value="FAM234"/>
</dbReference>
<evidence type="ECO:0000256" key="6">
    <source>
        <dbReference type="RuleBase" id="RU369077"/>
    </source>
</evidence>
<comment type="similarity">
    <text evidence="5">Belongs to the FAM234 family.</text>
</comment>
<comment type="subcellular location">
    <subcellularLocation>
        <location evidence="1">Membrane</location>
        <topology evidence="1">Single-pass membrane protein</topology>
    </subcellularLocation>
    <subcellularLocation>
        <location evidence="6">Mitochondrion inner membrane</location>
        <topology evidence="6">Single-pass membrane protein</topology>
    </subcellularLocation>
</comment>
<keyword evidence="6" id="KW-0406">Ion transport</keyword>
<dbReference type="Proteomes" id="UP000193380">
    <property type="component" value="Unassembled WGS sequence"/>
</dbReference>
<feature type="region of interest" description="Disordered" evidence="7">
    <location>
        <begin position="1"/>
        <end position="38"/>
    </location>
</feature>
<evidence type="ECO:0000256" key="5">
    <source>
        <dbReference type="ARBA" id="ARBA00025791"/>
    </source>
</evidence>
<protein>
    <recommendedName>
        <fullName evidence="6">Essential MCU regulator, mitochondrial</fullName>
    </recommendedName>
    <alternativeName>
        <fullName evidence="6">Single-pass membrane protein with aspartate-rich tail 1, mitochondrial</fullName>
    </alternativeName>
</protein>
<dbReference type="GO" id="GO:1990246">
    <property type="term" value="C:uniplex complex"/>
    <property type="evidence" value="ECO:0007669"/>
    <property type="project" value="UniProtKB-UniRule"/>
</dbReference>
<dbReference type="GO" id="GO:0036444">
    <property type="term" value="P:calcium import into the mitochondrion"/>
    <property type="evidence" value="ECO:0007669"/>
    <property type="project" value="UniProtKB-UniRule"/>
</dbReference>
<evidence type="ECO:0000313" key="9">
    <source>
        <dbReference type="EMBL" id="CDQ76484.1"/>
    </source>
</evidence>
<dbReference type="PANTHER" id="PTHR21419:SF25">
    <property type="entry name" value="PROTEIN FAM234B"/>
    <property type="match status" value="1"/>
</dbReference>
<evidence type="ECO:0000256" key="4">
    <source>
        <dbReference type="ARBA" id="ARBA00023136"/>
    </source>
</evidence>
<evidence type="ECO:0000313" key="10">
    <source>
        <dbReference type="Proteomes" id="UP000193380"/>
    </source>
</evidence>
<dbReference type="SUPFAM" id="SSF69318">
    <property type="entry name" value="Integrin alpha N-terminal domain"/>
    <property type="match status" value="1"/>
</dbReference>
<keyword evidence="6" id="KW-0813">Transport</keyword>
<evidence type="ECO:0000256" key="3">
    <source>
        <dbReference type="ARBA" id="ARBA00022989"/>
    </source>
</evidence>
<dbReference type="PaxDb" id="8022-A0A060XGM7"/>
<accession>A0A060XGM7</accession>
<keyword evidence="6" id="KW-0809">Transit peptide</keyword>
<feature type="domain" description="FAM234A/B beta-propeller" evidence="8">
    <location>
        <begin position="150"/>
        <end position="618"/>
    </location>
</feature>
<dbReference type="SUPFAM" id="SSF50998">
    <property type="entry name" value="Quinoprotein alcohol dehydrogenase-like"/>
    <property type="match status" value="1"/>
</dbReference>
<keyword evidence="3" id="KW-1133">Transmembrane helix</keyword>
<dbReference type="EMBL" id="FR905145">
    <property type="protein sequence ID" value="CDQ76484.1"/>
    <property type="molecule type" value="Genomic_DNA"/>
</dbReference>
<comment type="similarity">
    <text evidence="6">Belongs to the SMDT1/EMRE family.</text>
</comment>
<organism evidence="9 10">
    <name type="scientific">Oncorhynchus mykiss</name>
    <name type="common">Rainbow trout</name>
    <name type="synonym">Salmo gairdneri</name>
    <dbReference type="NCBI Taxonomy" id="8022"/>
    <lineage>
        <taxon>Eukaryota</taxon>
        <taxon>Metazoa</taxon>
        <taxon>Chordata</taxon>
        <taxon>Craniata</taxon>
        <taxon>Vertebrata</taxon>
        <taxon>Euteleostomi</taxon>
        <taxon>Actinopterygii</taxon>
        <taxon>Neopterygii</taxon>
        <taxon>Teleostei</taxon>
        <taxon>Protacanthopterygii</taxon>
        <taxon>Salmoniformes</taxon>
        <taxon>Salmonidae</taxon>
        <taxon>Salmoninae</taxon>
        <taxon>Oncorhynchus</taxon>
    </lineage>
</organism>
<evidence type="ECO:0000256" key="2">
    <source>
        <dbReference type="ARBA" id="ARBA00022692"/>
    </source>
</evidence>
<reference evidence="9" key="1">
    <citation type="journal article" date="2014" name="Nat. Commun.">
        <title>The rainbow trout genome provides novel insights into evolution after whole-genome duplication in vertebrates.</title>
        <authorList>
            <person name="Berthelot C."/>
            <person name="Brunet F."/>
            <person name="Chalopin D."/>
            <person name="Juanchich A."/>
            <person name="Bernard M."/>
            <person name="Noel B."/>
            <person name="Bento P."/>
            <person name="Da Silva C."/>
            <person name="Labadie K."/>
            <person name="Alberti A."/>
            <person name="Aury J.M."/>
            <person name="Louis A."/>
            <person name="Dehais P."/>
            <person name="Bardou P."/>
            <person name="Montfort J."/>
            <person name="Klopp C."/>
            <person name="Cabau C."/>
            <person name="Gaspin C."/>
            <person name="Thorgaard G.H."/>
            <person name="Boussaha M."/>
            <person name="Quillet E."/>
            <person name="Guyomard R."/>
            <person name="Galiana D."/>
            <person name="Bobe J."/>
            <person name="Volff J.N."/>
            <person name="Genet C."/>
            <person name="Wincker P."/>
            <person name="Jaillon O."/>
            <person name="Roest Crollius H."/>
            <person name="Guiguen Y."/>
        </authorList>
    </citation>
    <scope>NUCLEOTIDE SEQUENCE [LARGE SCALE GENOMIC DNA]</scope>
</reference>
<dbReference type="Pfam" id="PF10161">
    <property type="entry name" value="DDDD"/>
    <property type="match status" value="1"/>
</dbReference>
<comment type="function">
    <text evidence="6">Essential regulatory subunit of the mitochondrial calcium uniporter complex (uniplex), a complex that mediates calcium uptake into mitochondria.</text>
</comment>
<sequence>MAAALSRALKLPGKKGSELGEYDPLTQADSEDESEEDDLVLNYPHNGLGRGNCMGTGTSELRGSRTGRLVGDEEEAEEEEEDDDDQYYNKVNCMRKQLRTQNSDLSDCLCQGVDITVWITMITHYCDYYNSMLAKQPQWFSSSGVTPPPLALWDVDNDSVEDVLIGVTQKSNNSHLSRSVGNNKEYSVVALSAFSGEVLWRRVLRDPVESIQCGLQDRASGPVCLLIESAHLTAVNGTTGKKLWSVAPGEIQSQAVSLPDLQGDSVPDLLIATLPADQVSDLSLLLLSGLTGALLGHPVTFNLTTFNVSGKLIGPLFHETQLGAYYIIFGLGTVEAVSLGDIYTRATGKTPISPGLRLKDPGWEKLRKTNSSLIHISSGTEQVEFLVPLVAGLCNNHNSLDSISNLNSSRSDWVLVCGKLSSKLSVLREKDAHTEWTLTSSAIHSRPAPGQFNDDGIPDLLIQKSGAPRMRKVQVVDGASGRSLWETEFICPRLDLEGTSIMTSGQSAFLFWAGDPVRPPKNLTKTTVAPGAVQAMPVIRKLYMLHPAYPTILLELASTTDTILTAAVSYQEPQKDASYITVSSRPTSGLGPGSRVVKSTSLRAAITAGQIVRLGESSTAGVPVRPGVFEINKFFRLEGTRGVIICWFYVIRGKPLAGPNLWKPHDTHQVKEIYLKLFTFPLLSKKYSSKRRTQAQGRCLGASKMISALLRASKAWKMASFLVRQAGLSVLKNSVPTFSGFYANGFREALSQYRTVVYSASGGILPKPKKTSFGLFRIAVVVIPFLYVGTLISKNFAALLEEHDIFVPEDDDDDD</sequence>
<dbReference type="STRING" id="8022.A0A060XGM7"/>
<feature type="compositionally biased region" description="Acidic residues" evidence="7">
    <location>
        <begin position="29"/>
        <end position="38"/>
    </location>
</feature>
<dbReference type="PANTHER" id="PTHR21419">
    <property type="match status" value="1"/>
</dbReference>
<dbReference type="InterPro" id="IPR028994">
    <property type="entry name" value="Integrin_alpha_N"/>
</dbReference>
<feature type="region of interest" description="Disordered" evidence="7">
    <location>
        <begin position="52"/>
        <end position="85"/>
    </location>
</feature>
<name>A0A060XGM7_ONCMY</name>
<proteinExistence type="inferred from homology"/>
<evidence type="ECO:0000256" key="1">
    <source>
        <dbReference type="ARBA" id="ARBA00004167"/>
    </source>
</evidence>
<keyword evidence="6" id="KW-0999">Mitochondrion inner membrane</keyword>